<sequence length="213" mass="24134">MRRDGRLDDSSGARRCQFPDAVALPGYRRERERMKPENTKRDEQREEGRRVGTQKSANARSAAAEMASSCLAGLSSQQGRLVAVDPADQLALRLGPEPRLFSATRDVREMRRDGMLDDSSGARRCQFPDAVALPGYRRERERMKPENTTREHSSKEPKARVRAKTRTTETTQRERRTDADLSHPQRSQAGTELNEIAVREIKLQCEARGLEEA</sequence>
<dbReference type="AlphaFoldDB" id="A0AAD7JT48"/>
<organism evidence="2 3">
    <name type="scientific">Mycena metata</name>
    <dbReference type="NCBI Taxonomy" id="1033252"/>
    <lineage>
        <taxon>Eukaryota</taxon>
        <taxon>Fungi</taxon>
        <taxon>Dikarya</taxon>
        <taxon>Basidiomycota</taxon>
        <taxon>Agaricomycotina</taxon>
        <taxon>Agaricomycetes</taxon>
        <taxon>Agaricomycetidae</taxon>
        <taxon>Agaricales</taxon>
        <taxon>Marasmiineae</taxon>
        <taxon>Mycenaceae</taxon>
        <taxon>Mycena</taxon>
    </lineage>
</organism>
<evidence type="ECO:0000256" key="1">
    <source>
        <dbReference type="SAM" id="MobiDB-lite"/>
    </source>
</evidence>
<proteinExistence type="predicted"/>
<evidence type="ECO:0000313" key="3">
    <source>
        <dbReference type="Proteomes" id="UP001215598"/>
    </source>
</evidence>
<feature type="compositionally biased region" description="Basic and acidic residues" evidence="1">
    <location>
        <begin position="27"/>
        <end position="50"/>
    </location>
</feature>
<protein>
    <submittedName>
        <fullName evidence="2">Uncharacterized protein</fullName>
    </submittedName>
</protein>
<dbReference type="EMBL" id="JARKIB010000017">
    <property type="protein sequence ID" value="KAJ7769980.1"/>
    <property type="molecule type" value="Genomic_DNA"/>
</dbReference>
<reference evidence="2" key="1">
    <citation type="submission" date="2023-03" db="EMBL/GenBank/DDBJ databases">
        <title>Massive genome expansion in bonnet fungi (Mycena s.s.) driven by repeated elements and novel gene families across ecological guilds.</title>
        <authorList>
            <consortium name="Lawrence Berkeley National Laboratory"/>
            <person name="Harder C.B."/>
            <person name="Miyauchi S."/>
            <person name="Viragh M."/>
            <person name="Kuo A."/>
            <person name="Thoen E."/>
            <person name="Andreopoulos B."/>
            <person name="Lu D."/>
            <person name="Skrede I."/>
            <person name="Drula E."/>
            <person name="Henrissat B."/>
            <person name="Morin E."/>
            <person name="Kohler A."/>
            <person name="Barry K."/>
            <person name="LaButti K."/>
            <person name="Morin E."/>
            <person name="Salamov A."/>
            <person name="Lipzen A."/>
            <person name="Mereny Z."/>
            <person name="Hegedus B."/>
            <person name="Baldrian P."/>
            <person name="Stursova M."/>
            <person name="Weitz H."/>
            <person name="Taylor A."/>
            <person name="Grigoriev I.V."/>
            <person name="Nagy L.G."/>
            <person name="Martin F."/>
            <person name="Kauserud H."/>
        </authorList>
    </citation>
    <scope>NUCLEOTIDE SEQUENCE</scope>
    <source>
        <strain evidence="2">CBHHK182m</strain>
    </source>
</reference>
<name>A0AAD7JT48_9AGAR</name>
<dbReference type="Proteomes" id="UP001215598">
    <property type="component" value="Unassembled WGS sequence"/>
</dbReference>
<feature type="region of interest" description="Disordered" evidence="1">
    <location>
        <begin position="114"/>
        <end position="196"/>
    </location>
</feature>
<feature type="compositionally biased region" description="Basic and acidic residues" evidence="1">
    <location>
        <begin position="1"/>
        <end position="12"/>
    </location>
</feature>
<accession>A0AAD7JT48</accession>
<gene>
    <name evidence="2" type="ORF">B0H16DRAFT_1452351</name>
</gene>
<feature type="compositionally biased region" description="Basic and acidic residues" evidence="1">
    <location>
        <begin position="136"/>
        <end position="159"/>
    </location>
</feature>
<evidence type="ECO:0000313" key="2">
    <source>
        <dbReference type="EMBL" id="KAJ7769980.1"/>
    </source>
</evidence>
<feature type="compositionally biased region" description="Basic and acidic residues" evidence="1">
    <location>
        <begin position="171"/>
        <end position="183"/>
    </location>
</feature>
<feature type="region of interest" description="Disordered" evidence="1">
    <location>
        <begin position="1"/>
        <end position="69"/>
    </location>
</feature>
<comment type="caution">
    <text evidence="2">The sequence shown here is derived from an EMBL/GenBank/DDBJ whole genome shotgun (WGS) entry which is preliminary data.</text>
</comment>
<keyword evidence="3" id="KW-1185">Reference proteome</keyword>
<feature type="compositionally biased region" description="Low complexity" evidence="1">
    <location>
        <begin position="56"/>
        <end position="69"/>
    </location>
</feature>